<evidence type="ECO:0000256" key="1">
    <source>
        <dbReference type="SAM" id="MobiDB-lite"/>
    </source>
</evidence>
<name>A0A699XUB7_TANCI</name>
<sequence length="46" mass="4747">IVTFPEVTSSSENSSRFTSSSENSSSQPVAAISSIGVVFMGASYLT</sequence>
<reference evidence="2" key="1">
    <citation type="journal article" date="2019" name="Sci. Rep.">
        <title>Draft genome of Tanacetum cinerariifolium, the natural source of mosquito coil.</title>
        <authorList>
            <person name="Yamashiro T."/>
            <person name="Shiraishi A."/>
            <person name="Satake H."/>
            <person name="Nakayama K."/>
        </authorList>
    </citation>
    <scope>NUCLEOTIDE SEQUENCE</scope>
</reference>
<feature type="non-terminal residue" evidence="2">
    <location>
        <position position="1"/>
    </location>
</feature>
<dbReference type="AlphaFoldDB" id="A0A699XUB7"/>
<protein>
    <submittedName>
        <fullName evidence="2">Uncharacterized protein</fullName>
    </submittedName>
</protein>
<comment type="caution">
    <text evidence="2">The sequence shown here is derived from an EMBL/GenBank/DDBJ whole genome shotgun (WGS) entry which is preliminary data.</text>
</comment>
<dbReference type="EMBL" id="BKCJ011866795">
    <property type="protein sequence ID" value="GFD59574.1"/>
    <property type="molecule type" value="Genomic_DNA"/>
</dbReference>
<feature type="region of interest" description="Disordered" evidence="1">
    <location>
        <begin position="1"/>
        <end position="28"/>
    </location>
</feature>
<proteinExistence type="predicted"/>
<organism evidence="2">
    <name type="scientific">Tanacetum cinerariifolium</name>
    <name type="common">Dalmatian daisy</name>
    <name type="synonym">Chrysanthemum cinerariifolium</name>
    <dbReference type="NCBI Taxonomy" id="118510"/>
    <lineage>
        <taxon>Eukaryota</taxon>
        <taxon>Viridiplantae</taxon>
        <taxon>Streptophyta</taxon>
        <taxon>Embryophyta</taxon>
        <taxon>Tracheophyta</taxon>
        <taxon>Spermatophyta</taxon>
        <taxon>Magnoliopsida</taxon>
        <taxon>eudicotyledons</taxon>
        <taxon>Gunneridae</taxon>
        <taxon>Pentapetalae</taxon>
        <taxon>asterids</taxon>
        <taxon>campanulids</taxon>
        <taxon>Asterales</taxon>
        <taxon>Asteraceae</taxon>
        <taxon>Asteroideae</taxon>
        <taxon>Anthemideae</taxon>
        <taxon>Anthemidinae</taxon>
        <taxon>Tanacetum</taxon>
    </lineage>
</organism>
<evidence type="ECO:0000313" key="2">
    <source>
        <dbReference type="EMBL" id="GFD59574.1"/>
    </source>
</evidence>
<gene>
    <name evidence="2" type="ORF">Tci_931543</name>
</gene>
<feature type="compositionally biased region" description="Low complexity" evidence="1">
    <location>
        <begin position="8"/>
        <end position="26"/>
    </location>
</feature>
<accession>A0A699XUB7</accession>